<keyword evidence="1 2" id="KW-0597">Phosphoprotein</keyword>
<evidence type="ECO:0000259" key="3">
    <source>
        <dbReference type="PROSITE" id="PS50110"/>
    </source>
</evidence>
<proteinExistence type="predicted"/>
<protein>
    <submittedName>
        <fullName evidence="4">Response regulator receiver domain-containing protein</fullName>
    </submittedName>
</protein>
<name>A0A1I5N1K4_9RHOB</name>
<dbReference type="OrthoDB" id="582170at2"/>
<dbReference type="STRING" id="441119.SAMN04488047_10346"/>
<dbReference type="PANTHER" id="PTHR44591">
    <property type="entry name" value="STRESS RESPONSE REGULATOR PROTEIN 1"/>
    <property type="match status" value="1"/>
</dbReference>
<evidence type="ECO:0000313" key="5">
    <source>
        <dbReference type="Proteomes" id="UP000199356"/>
    </source>
</evidence>
<gene>
    <name evidence="4" type="ORF">SAMN04488047_10346</name>
</gene>
<dbReference type="InterPro" id="IPR050595">
    <property type="entry name" value="Bact_response_regulator"/>
</dbReference>
<dbReference type="Gene3D" id="3.40.50.2300">
    <property type="match status" value="1"/>
</dbReference>
<evidence type="ECO:0000313" key="4">
    <source>
        <dbReference type="EMBL" id="SFP15502.1"/>
    </source>
</evidence>
<evidence type="ECO:0000256" key="1">
    <source>
        <dbReference type="ARBA" id="ARBA00022553"/>
    </source>
</evidence>
<dbReference type="RefSeq" id="WP_093418815.1">
    <property type="nucleotide sequence ID" value="NZ_FOXA01000003.1"/>
</dbReference>
<sequence length="145" mass="15500">MLKHHHESETMDEHATAPGALKDTRLLLVEDEVLIAMDVSDFLEDAGARVDHAVSLGRALALARANRYDGAVLDVTLGRHDNCVPVAEVLHADGVPFILHSGDPERQGEVVAAFTAPLVRKPSAPEEVIAALSAELRKARATAEA</sequence>
<dbReference type="AlphaFoldDB" id="A0A1I5N1K4"/>
<keyword evidence="5" id="KW-1185">Reference proteome</keyword>
<dbReference type="InterPro" id="IPR011006">
    <property type="entry name" value="CheY-like_superfamily"/>
</dbReference>
<dbReference type="SUPFAM" id="SSF52172">
    <property type="entry name" value="CheY-like"/>
    <property type="match status" value="1"/>
</dbReference>
<organism evidence="4 5">
    <name type="scientific">Tranquillimonas alkanivorans</name>
    <dbReference type="NCBI Taxonomy" id="441119"/>
    <lineage>
        <taxon>Bacteria</taxon>
        <taxon>Pseudomonadati</taxon>
        <taxon>Pseudomonadota</taxon>
        <taxon>Alphaproteobacteria</taxon>
        <taxon>Rhodobacterales</taxon>
        <taxon>Roseobacteraceae</taxon>
        <taxon>Tranquillimonas</taxon>
    </lineage>
</organism>
<feature type="domain" description="Response regulatory" evidence="3">
    <location>
        <begin position="25"/>
        <end position="136"/>
    </location>
</feature>
<dbReference type="InterPro" id="IPR001789">
    <property type="entry name" value="Sig_transdc_resp-reg_receiver"/>
</dbReference>
<dbReference type="GO" id="GO:0000160">
    <property type="term" value="P:phosphorelay signal transduction system"/>
    <property type="evidence" value="ECO:0007669"/>
    <property type="project" value="InterPro"/>
</dbReference>
<feature type="modified residue" description="4-aspartylphosphate" evidence="2">
    <location>
        <position position="74"/>
    </location>
</feature>
<reference evidence="4 5" key="1">
    <citation type="submission" date="2016-10" db="EMBL/GenBank/DDBJ databases">
        <authorList>
            <person name="de Groot N.N."/>
        </authorList>
    </citation>
    <scope>NUCLEOTIDE SEQUENCE [LARGE SCALE GENOMIC DNA]</scope>
    <source>
        <strain evidence="4 5">DSM 19547</strain>
    </source>
</reference>
<dbReference type="Proteomes" id="UP000199356">
    <property type="component" value="Unassembled WGS sequence"/>
</dbReference>
<dbReference type="PROSITE" id="PS50110">
    <property type="entry name" value="RESPONSE_REGULATORY"/>
    <property type="match status" value="1"/>
</dbReference>
<accession>A0A1I5N1K4</accession>
<evidence type="ECO:0000256" key="2">
    <source>
        <dbReference type="PROSITE-ProRule" id="PRU00169"/>
    </source>
</evidence>
<dbReference type="PANTHER" id="PTHR44591:SF21">
    <property type="entry name" value="TWO-COMPONENT RESPONSE REGULATOR"/>
    <property type="match status" value="1"/>
</dbReference>
<dbReference type="EMBL" id="FOXA01000003">
    <property type="protein sequence ID" value="SFP15502.1"/>
    <property type="molecule type" value="Genomic_DNA"/>
</dbReference>